<dbReference type="InterPro" id="IPR036770">
    <property type="entry name" value="Ankyrin_rpt-contain_sf"/>
</dbReference>
<dbReference type="SUPFAM" id="SSF47027">
    <property type="entry name" value="Acyl-CoA binding protein"/>
    <property type="match status" value="1"/>
</dbReference>
<evidence type="ECO:0000256" key="6">
    <source>
        <dbReference type="SAM" id="MobiDB-lite"/>
    </source>
</evidence>
<evidence type="ECO:0000256" key="5">
    <source>
        <dbReference type="SAM" id="Coils"/>
    </source>
</evidence>
<evidence type="ECO:0000313" key="9">
    <source>
        <dbReference type="Proteomes" id="UP000054937"/>
    </source>
</evidence>
<evidence type="ECO:0000259" key="7">
    <source>
        <dbReference type="PROSITE" id="PS51228"/>
    </source>
</evidence>
<dbReference type="InterPro" id="IPR000582">
    <property type="entry name" value="Acyl-CoA-binding_protein"/>
</dbReference>
<keyword evidence="9" id="KW-1185">Reference proteome</keyword>
<dbReference type="OMA" id="ARSKWQA"/>
<evidence type="ECO:0000256" key="3">
    <source>
        <dbReference type="ARBA" id="ARBA00023121"/>
    </source>
</evidence>
<organism evidence="8 9">
    <name type="scientific">Pseudocohnilembus persalinus</name>
    <name type="common">Ciliate</name>
    <dbReference type="NCBI Taxonomy" id="266149"/>
    <lineage>
        <taxon>Eukaryota</taxon>
        <taxon>Sar</taxon>
        <taxon>Alveolata</taxon>
        <taxon>Ciliophora</taxon>
        <taxon>Intramacronucleata</taxon>
        <taxon>Oligohymenophorea</taxon>
        <taxon>Scuticociliatia</taxon>
        <taxon>Philasterida</taxon>
        <taxon>Pseudocohnilembidae</taxon>
        <taxon>Pseudocohnilembus</taxon>
    </lineage>
</organism>
<sequence>MLVLAFNLQYKLQIAYKYKIAPQIKRKLLNKNKEQQNLEENKEPKTFQELLFLKACKAIKKVKDVPPEHQLDLYGLYKQQKEGNNNIKDFSKLDYIAKQKAEAWENCVGLSKEEAQAEYIALVAKLSQEFREQIASNTEYLEENDEEEDENEGPATTWGLAPSKMVQEEEYQNENLENLEELKENEQQIFDLIENDDLEQLKQINLTQKSFELRNEQGISILHSAIDQSKLNIVNYLLEQIQKLNVKIDIIDVEGQTPLHYAILIENDELIVKLLQMGSDPNVKDINQESPMDCANKQQKNLIGEHIQW</sequence>
<name>A0A0V0QVJ2_PSEPJ</name>
<keyword evidence="1" id="KW-0677">Repeat</keyword>
<dbReference type="OrthoDB" id="290990at2759"/>
<reference evidence="8 9" key="1">
    <citation type="journal article" date="2015" name="Sci. Rep.">
        <title>Genome of the facultative scuticociliatosis pathogen Pseudocohnilembus persalinus provides insight into its virulence through horizontal gene transfer.</title>
        <authorList>
            <person name="Xiong J."/>
            <person name="Wang G."/>
            <person name="Cheng J."/>
            <person name="Tian M."/>
            <person name="Pan X."/>
            <person name="Warren A."/>
            <person name="Jiang C."/>
            <person name="Yuan D."/>
            <person name="Miao W."/>
        </authorList>
    </citation>
    <scope>NUCLEOTIDE SEQUENCE [LARGE SCALE GENOMIC DNA]</scope>
    <source>
        <strain evidence="8">36N120E</strain>
    </source>
</reference>
<dbReference type="PROSITE" id="PS50297">
    <property type="entry name" value="ANK_REP_REGION"/>
    <property type="match status" value="1"/>
</dbReference>
<dbReference type="InterPro" id="IPR002110">
    <property type="entry name" value="Ankyrin_rpt"/>
</dbReference>
<dbReference type="PANTHER" id="PTHR24119">
    <property type="entry name" value="ACYL-COA-BINDING DOMAIN-CONTAINING PROTEIN 6"/>
    <property type="match status" value="1"/>
</dbReference>
<evidence type="ECO:0000256" key="1">
    <source>
        <dbReference type="ARBA" id="ARBA00022737"/>
    </source>
</evidence>
<dbReference type="SUPFAM" id="SSF48403">
    <property type="entry name" value="Ankyrin repeat"/>
    <property type="match status" value="1"/>
</dbReference>
<feature type="compositionally biased region" description="Acidic residues" evidence="6">
    <location>
        <begin position="140"/>
        <end position="152"/>
    </location>
</feature>
<dbReference type="PROSITE" id="PS51228">
    <property type="entry name" value="ACB_2"/>
    <property type="match status" value="1"/>
</dbReference>
<accession>A0A0V0QVJ2</accession>
<dbReference type="PROSITE" id="PS50088">
    <property type="entry name" value="ANK_REPEAT"/>
    <property type="match status" value="1"/>
</dbReference>
<evidence type="ECO:0000256" key="2">
    <source>
        <dbReference type="ARBA" id="ARBA00023043"/>
    </source>
</evidence>
<keyword evidence="5" id="KW-0175">Coiled coil</keyword>
<gene>
    <name evidence="8" type="ORF">PPERSA_04964</name>
</gene>
<feature type="repeat" description="ANK" evidence="4">
    <location>
        <begin position="254"/>
        <end position="286"/>
    </location>
</feature>
<dbReference type="SMART" id="SM00248">
    <property type="entry name" value="ANK"/>
    <property type="match status" value="2"/>
</dbReference>
<protein>
    <submittedName>
        <fullName evidence="8">Ankyrin repeat-containing domain</fullName>
    </submittedName>
</protein>
<dbReference type="AlphaFoldDB" id="A0A0V0QVJ2"/>
<dbReference type="Pfam" id="PF12796">
    <property type="entry name" value="Ank_2"/>
    <property type="match status" value="1"/>
</dbReference>
<dbReference type="InterPro" id="IPR014352">
    <property type="entry name" value="FERM/acyl-CoA-bd_prot_sf"/>
</dbReference>
<feature type="coiled-coil region" evidence="5">
    <location>
        <begin position="165"/>
        <end position="196"/>
    </location>
</feature>
<comment type="caution">
    <text evidence="8">The sequence shown here is derived from an EMBL/GenBank/DDBJ whole genome shotgun (WGS) entry which is preliminary data.</text>
</comment>
<dbReference type="Proteomes" id="UP000054937">
    <property type="component" value="Unassembled WGS sequence"/>
</dbReference>
<dbReference type="Gene3D" id="1.20.80.10">
    <property type="match status" value="1"/>
</dbReference>
<dbReference type="Pfam" id="PF00887">
    <property type="entry name" value="ACBP"/>
    <property type="match status" value="1"/>
</dbReference>
<dbReference type="EMBL" id="LDAU01000096">
    <property type="protein sequence ID" value="KRX06351.1"/>
    <property type="molecule type" value="Genomic_DNA"/>
</dbReference>
<feature type="domain" description="ACB" evidence="7">
    <location>
        <begin position="48"/>
        <end position="132"/>
    </location>
</feature>
<keyword evidence="3" id="KW-0446">Lipid-binding</keyword>
<dbReference type="InterPro" id="IPR035984">
    <property type="entry name" value="Acyl-CoA-binding_sf"/>
</dbReference>
<proteinExistence type="predicted"/>
<keyword evidence="2 4" id="KW-0040">ANK repeat</keyword>
<dbReference type="GO" id="GO:0000062">
    <property type="term" value="F:fatty-acyl-CoA binding"/>
    <property type="evidence" value="ECO:0007669"/>
    <property type="project" value="InterPro"/>
</dbReference>
<dbReference type="PANTHER" id="PTHR24119:SF0">
    <property type="entry name" value="ACYL-COA-BINDING DOMAIN-CONTAINING PROTEIN 6"/>
    <property type="match status" value="1"/>
</dbReference>
<feature type="region of interest" description="Disordered" evidence="6">
    <location>
        <begin position="139"/>
        <end position="158"/>
    </location>
</feature>
<dbReference type="Gene3D" id="1.25.40.20">
    <property type="entry name" value="Ankyrin repeat-containing domain"/>
    <property type="match status" value="1"/>
</dbReference>
<evidence type="ECO:0000256" key="4">
    <source>
        <dbReference type="PROSITE-ProRule" id="PRU00023"/>
    </source>
</evidence>
<dbReference type="InParanoid" id="A0A0V0QVJ2"/>
<evidence type="ECO:0000313" key="8">
    <source>
        <dbReference type="EMBL" id="KRX06351.1"/>
    </source>
</evidence>